<sequence length="73" mass="8386">MSQQIFRGAGDVYLDEVEVTTDYRRLPDGKIVADQIAAVYLSPRDPDYFRARSRPVALDRYRLELSPLTVSPR</sequence>
<evidence type="ECO:0000313" key="2">
    <source>
        <dbReference type="EMBL" id="MEG3440265.1"/>
    </source>
</evidence>
<name>A0AAW9QR51_9CHRO</name>
<evidence type="ECO:0000259" key="1">
    <source>
        <dbReference type="Pfam" id="PF20670"/>
    </source>
</evidence>
<comment type="caution">
    <text evidence="2">The sequence shown here is derived from an EMBL/GenBank/DDBJ whole genome shotgun (WGS) entry which is preliminary data.</text>
</comment>
<accession>A0AAW9QR51</accession>
<feature type="domain" description="DUF6816" evidence="1">
    <location>
        <begin position="3"/>
        <end position="67"/>
    </location>
</feature>
<dbReference type="Proteomes" id="UP001328733">
    <property type="component" value="Unassembled WGS sequence"/>
</dbReference>
<keyword evidence="3" id="KW-1185">Reference proteome</keyword>
<dbReference type="InterPro" id="IPR049213">
    <property type="entry name" value="DUF6816"/>
</dbReference>
<protein>
    <recommendedName>
        <fullName evidence="1">DUF6816 domain-containing protein</fullName>
    </recommendedName>
</protein>
<reference evidence="2 3" key="1">
    <citation type="submission" date="2024-01" db="EMBL/GenBank/DDBJ databases">
        <title>Genomic insights into the taxonomy and metabolism of the cyanobacterium Pannus brasiliensis CCIBt3594.</title>
        <authorList>
            <person name="Machado M."/>
            <person name="Botero N.B."/>
            <person name="Andreote A.P.D."/>
            <person name="Feitosa A.M.T."/>
            <person name="Popin R."/>
            <person name="Sivonen K."/>
            <person name="Fiore M.F."/>
        </authorList>
    </citation>
    <scope>NUCLEOTIDE SEQUENCE [LARGE SCALE GENOMIC DNA]</scope>
    <source>
        <strain evidence="2 3">CCIBt3594</strain>
    </source>
</reference>
<organism evidence="2 3">
    <name type="scientific">Pannus brasiliensis CCIBt3594</name>
    <dbReference type="NCBI Taxonomy" id="1427578"/>
    <lineage>
        <taxon>Bacteria</taxon>
        <taxon>Bacillati</taxon>
        <taxon>Cyanobacteriota</taxon>
        <taxon>Cyanophyceae</taxon>
        <taxon>Oscillatoriophycideae</taxon>
        <taxon>Chroococcales</taxon>
        <taxon>Microcystaceae</taxon>
        <taxon>Pannus</taxon>
    </lineage>
</organism>
<proteinExistence type="predicted"/>
<evidence type="ECO:0000313" key="3">
    <source>
        <dbReference type="Proteomes" id="UP001328733"/>
    </source>
</evidence>
<gene>
    <name evidence="2" type="ORF">V0288_24270</name>
</gene>
<dbReference type="RefSeq" id="WP_332867745.1">
    <property type="nucleotide sequence ID" value="NZ_JBAFSM010000085.1"/>
</dbReference>
<dbReference type="AlphaFoldDB" id="A0AAW9QR51"/>
<dbReference type="Pfam" id="PF20670">
    <property type="entry name" value="DUF6816"/>
    <property type="match status" value="1"/>
</dbReference>
<dbReference type="EMBL" id="JBAFSM010000085">
    <property type="protein sequence ID" value="MEG3440265.1"/>
    <property type="molecule type" value="Genomic_DNA"/>
</dbReference>